<evidence type="ECO:0000313" key="1">
    <source>
        <dbReference type="EMBL" id="JAH38892.1"/>
    </source>
</evidence>
<sequence>MYTSVYIWLDRRESILTRQGLWICGLQKKNAS</sequence>
<organism evidence="1">
    <name type="scientific">Anguilla anguilla</name>
    <name type="common">European freshwater eel</name>
    <name type="synonym">Muraena anguilla</name>
    <dbReference type="NCBI Taxonomy" id="7936"/>
    <lineage>
        <taxon>Eukaryota</taxon>
        <taxon>Metazoa</taxon>
        <taxon>Chordata</taxon>
        <taxon>Craniata</taxon>
        <taxon>Vertebrata</taxon>
        <taxon>Euteleostomi</taxon>
        <taxon>Actinopterygii</taxon>
        <taxon>Neopterygii</taxon>
        <taxon>Teleostei</taxon>
        <taxon>Anguilliformes</taxon>
        <taxon>Anguillidae</taxon>
        <taxon>Anguilla</taxon>
    </lineage>
</organism>
<reference evidence="1" key="2">
    <citation type="journal article" date="2015" name="Fish Shellfish Immunol.">
        <title>Early steps in the European eel (Anguilla anguilla)-Vibrio vulnificus interaction in the gills: Role of the RtxA13 toxin.</title>
        <authorList>
            <person name="Callol A."/>
            <person name="Pajuelo D."/>
            <person name="Ebbesson L."/>
            <person name="Teles M."/>
            <person name="MacKenzie S."/>
            <person name="Amaro C."/>
        </authorList>
    </citation>
    <scope>NUCLEOTIDE SEQUENCE</scope>
</reference>
<dbReference type="EMBL" id="GBXM01069685">
    <property type="protein sequence ID" value="JAH38892.1"/>
    <property type="molecule type" value="Transcribed_RNA"/>
</dbReference>
<proteinExistence type="predicted"/>
<protein>
    <submittedName>
        <fullName evidence="1">Uncharacterized protein</fullName>
    </submittedName>
</protein>
<name>A0A0E9SCD0_ANGAN</name>
<accession>A0A0E9SCD0</accession>
<reference evidence="1" key="1">
    <citation type="submission" date="2014-11" db="EMBL/GenBank/DDBJ databases">
        <authorList>
            <person name="Amaro Gonzalez C."/>
        </authorList>
    </citation>
    <scope>NUCLEOTIDE SEQUENCE</scope>
</reference>
<dbReference type="AlphaFoldDB" id="A0A0E9SCD0"/>